<protein>
    <recommendedName>
        <fullName evidence="10">M18 family aminopeptidase</fullName>
        <ecNumber evidence="10">3.4.11.-</ecNumber>
    </recommendedName>
</protein>
<dbReference type="InterPro" id="IPR023358">
    <property type="entry name" value="Peptidase_M18_dom2"/>
</dbReference>
<dbReference type="InterPro" id="IPR001948">
    <property type="entry name" value="Peptidase_M18"/>
</dbReference>
<keyword evidence="5 9" id="KW-0479">Metal-binding</keyword>
<dbReference type="EC" id="3.4.11.-" evidence="10"/>
<evidence type="ECO:0000256" key="8">
    <source>
        <dbReference type="ARBA" id="ARBA00023049"/>
    </source>
</evidence>
<gene>
    <name evidence="11" type="ORF">HCT14_01455</name>
</gene>
<comment type="caution">
    <text evidence="11">The sequence shown here is derived from an EMBL/GenBank/DDBJ whole genome shotgun (WGS) entry which is preliminary data.</text>
</comment>
<dbReference type="Pfam" id="PF02127">
    <property type="entry name" value="Peptidase_M18"/>
    <property type="match status" value="1"/>
</dbReference>
<dbReference type="SUPFAM" id="SSF101821">
    <property type="entry name" value="Aminopeptidase/glucanase lid domain"/>
    <property type="match status" value="1"/>
</dbReference>
<comment type="similarity">
    <text evidence="2 9">Belongs to the peptidase M18 family.</text>
</comment>
<dbReference type="GO" id="GO:0005737">
    <property type="term" value="C:cytoplasm"/>
    <property type="evidence" value="ECO:0007669"/>
    <property type="project" value="UniProtKB-ARBA"/>
</dbReference>
<evidence type="ECO:0000313" key="11">
    <source>
        <dbReference type="EMBL" id="NIZ40181.1"/>
    </source>
</evidence>
<keyword evidence="7 9" id="KW-0862">Zinc</keyword>
<keyword evidence="6 9" id="KW-0378">Hydrolase</keyword>
<keyword evidence="12" id="KW-1185">Reference proteome</keyword>
<dbReference type="NCBIfam" id="NF002600">
    <property type="entry name" value="PRK02256.1"/>
    <property type="match status" value="1"/>
</dbReference>
<evidence type="ECO:0000256" key="9">
    <source>
        <dbReference type="RuleBase" id="RU004386"/>
    </source>
</evidence>
<evidence type="ECO:0000256" key="5">
    <source>
        <dbReference type="ARBA" id="ARBA00022723"/>
    </source>
</evidence>
<organism evidence="11 12">
    <name type="scientific">Entomospira entomophila</name>
    <dbReference type="NCBI Taxonomy" id="2719988"/>
    <lineage>
        <taxon>Bacteria</taxon>
        <taxon>Pseudomonadati</taxon>
        <taxon>Spirochaetota</taxon>
        <taxon>Spirochaetia</taxon>
        <taxon>Spirochaetales</taxon>
        <taxon>Spirochaetaceae</taxon>
        <taxon>Entomospira</taxon>
    </lineage>
</organism>
<dbReference type="PANTHER" id="PTHR28570:SF2">
    <property type="entry name" value="M18 FAMILY AMINOPEPTIDASE 1-RELATED"/>
    <property type="match status" value="1"/>
</dbReference>
<evidence type="ECO:0000313" key="12">
    <source>
        <dbReference type="Proteomes" id="UP000711995"/>
    </source>
</evidence>
<evidence type="ECO:0000256" key="7">
    <source>
        <dbReference type="ARBA" id="ARBA00022833"/>
    </source>
</evidence>
<evidence type="ECO:0000256" key="6">
    <source>
        <dbReference type="ARBA" id="ARBA00022801"/>
    </source>
</evidence>
<keyword evidence="8 9" id="KW-0482">Metalloprotease</keyword>
<dbReference type="PRINTS" id="PR00932">
    <property type="entry name" value="AMINO1PTASE"/>
</dbReference>
<dbReference type="AlphaFoldDB" id="A0A968GB71"/>
<keyword evidence="4 9" id="KW-0645">Protease</keyword>
<evidence type="ECO:0000256" key="3">
    <source>
        <dbReference type="ARBA" id="ARBA00022438"/>
    </source>
</evidence>
<dbReference type="PANTHER" id="PTHR28570">
    <property type="entry name" value="ASPARTYL AMINOPEPTIDASE"/>
    <property type="match status" value="1"/>
</dbReference>
<comment type="cofactor">
    <cofactor evidence="1 10">
        <name>Zn(2+)</name>
        <dbReference type="ChEBI" id="CHEBI:29105"/>
    </cofactor>
</comment>
<dbReference type="Gene3D" id="3.40.630.10">
    <property type="entry name" value="Zn peptidases"/>
    <property type="match status" value="1"/>
</dbReference>
<accession>A0A968GB71</accession>
<proteinExistence type="inferred from homology"/>
<dbReference type="EMBL" id="JAATLJ010000001">
    <property type="protein sequence ID" value="NIZ40181.1"/>
    <property type="molecule type" value="Genomic_DNA"/>
</dbReference>
<dbReference type="SUPFAM" id="SSF53187">
    <property type="entry name" value="Zn-dependent exopeptidases"/>
    <property type="match status" value="1"/>
</dbReference>
<keyword evidence="3 9" id="KW-0031">Aminopeptidase</keyword>
<dbReference type="GO" id="GO:0006508">
    <property type="term" value="P:proteolysis"/>
    <property type="evidence" value="ECO:0007669"/>
    <property type="project" value="UniProtKB-KW"/>
</dbReference>
<evidence type="ECO:0000256" key="1">
    <source>
        <dbReference type="ARBA" id="ARBA00001947"/>
    </source>
</evidence>
<reference evidence="11 12" key="1">
    <citation type="submission" date="2020-03" db="EMBL/GenBank/DDBJ databases">
        <title>Spirochaetal bacteria isolated from arthropods constitute a novel genus Entomospira genus novum within the order Spirochaetales.</title>
        <authorList>
            <person name="Grana-Miraglia L."/>
            <person name="Sikutova S."/>
            <person name="Fingerle V."/>
            <person name="Sing A."/>
            <person name="Castillo-Ramirez S."/>
            <person name="Margos G."/>
            <person name="Rudolf I."/>
        </authorList>
    </citation>
    <scope>NUCLEOTIDE SEQUENCE [LARGE SCALE GENOMIC DNA]</scope>
    <source>
        <strain evidence="11 12">BR193</strain>
    </source>
</reference>
<dbReference type="GO" id="GO:0008237">
    <property type="term" value="F:metallopeptidase activity"/>
    <property type="evidence" value="ECO:0007669"/>
    <property type="project" value="UniProtKB-KW"/>
</dbReference>
<evidence type="ECO:0000256" key="2">
    <source>
        <dbReference type="ARBA" id="ARBA00008290"/>
    </source>
</evidence>
<dbReference type="GO" id="GO:0004177">
    <property type="term" value="F:aminopeptidase activity"/>
    <property type="evidence" value="ECO:0007669"/>
    <property type="project" value="UniProtKB-KW"/>
</dbReference>
<dbReference type="Gene3D" id="2.30.250.10">
    <property type="entry name" value="Aminopeptidase i, Domain 2"/>
    <property type="match status" value="1"/>
</dbReference>
<dbReference type="RefSeq" id="WP_167699788.1">
    <property type="nucleotide sequence ID" value="NZ_CP118174.1"/>
</dbReference>
<dbReference type="Proteomes" id="UP000711995">
    <property type="component" value="Unassembled WGS sequence"/>
</dbReference>
<evidence type="ECO:0000256" key="10">
    <source>
        <dbReference type="RuleBase" id="RU004387"/>
    </source>
</evidence>
<dbReference type="GO" id="GO:0008270">
    <property type="term" value="F:zinc ion binding"/>
    <property type="evidence" value="ECO:0007669"/>
    <property type="project" value="InterPro"/>
</dbReference>
<name>A0A968GB71_9SPIO</name>
<sequence length="465" mass="51476">MSDTTLKYIEYNPVKVKEAFTFAEDYKAFSDAVKTEREAVLYAKHLAEQHGYKNGLTVSSAQAGDKLYFINRHKNIALIHIGKQDIQQGIHILAAHVDAPRLDLKPMPLYESADMAMLRTHYYGGIKKYQWVNTPLALHGVVVLKDGTTKNIQIGSHEDDPIFIIPDILPHLSANIQNGRKANETVKGEELQLLVGSIPVISVDPKDEAKHPIKRAILEHLHATYGMVEEDFTSAELEVVPAFRAQDIGFDHSMIGAYAHDDRMCSYSALRALLELKETPERTAMVFLADKEEIGSTGSTGMESDFFVYAIAKTLKAMHLQYDTTQMMELLWNSQALSADVDVAYNPNFKDVHDATNAPMINKGITIAKYTGSGGKFMGSEADAEMVAKLRHLLTKRGIPHQFGEMGKIDEGGGGTVAQFLAHRGVQVVDCGGPVMGMHAPMELISKTDLFSNYETYLAFLEEGL</sequence>
<evidence type="ECO:0000256" key="4">
    <source>
        <dbReference type="ARBA" id="ARBA00022670"/>
    </source>
</evidence>